<reference evidence="3" key="2">
    <citation type="journal article" date="2021" name="PeerJ">
        <title>Extensive microbial diversity within the chicken gut microbiome revealed by metagenomics and culture.</title>
        <authorList>
            <person name="Gilroy R."/>
            <person name="Ravi A."/>
            <person name="Getino M."/>
            <person name="Pursley I."/>
            <person name="Horton D.L."/>
            <person name="Alikhan N.F."/>
            <person name="Baker D."/>
            <person name="Gharbi K."/>
            <person name="Hall N."/>
            <person name="Watson M."/>
            <person name="Adriaenssens E.M."/>
            <person name="Foster-Nyarko E."/>
            <person name="Jarju S."/>
            <person name="Secka A."/>
            <person name="Antonio M."/>
            <person name="Oren A."/>
            <person name="Chaudhuri R.R."/>
            <person name="La Ragione R."/>
            <person name="Hildebrand F."/>
            <person name="Pallen M.J."/>
        </authorList>
    </citation>
    <scope>NUCLEOTIDE SEQUENCE</scope>
    <source>
        <strain evidence="3">CHK199-13235</strain>
    </source>
</reference>
<evidence type="ECO:0000313" key="4">
    <source>
        <dbReference type="Proteomes" id="UP000824002"/>
    </source>
</evidence>
<dbReference type="InterPro" id="IPR041854">
    <property type="entry name" value="BFD-like_2Fe2S-bd_dom_sf"/>
</dbReference>
<evidence type="ECO:0000313" key="3">
    <source>
        <dbReference type="EMBL" id="HIS77581.1"/>
    </source>
</evidence>
<evidence type="ECO:0000259" key="1">
    <source>
        <dbReference type="Pfam" id="PF01266"/>
    </source>
</evidence>
<proteinExistence type="predicted"/>
<protein>
    <submittedName>
        <fullName evidence="3">NAD(P)/FAD-dependent oxidoreductase</fullName>
    </submittedName>
</protein>
<dbReference type="Pfam" id="PF04324">
    <property type="entry name" value="Fer2_BFD"/>
    <property type="match status" value="1"/>
</dbReference>
<dbReference type="PANTHER" id="PTHR42720">
    <property type="entry name" value="GLYCEROL-3-PHOSPHATE DEHYDROGENASE"/>
    <property type="match status" value="1"/>
</dbReference>
<evidence type="ECO:0000259" key="2">
    <source>
        <dbReference type="Pfam" id="PF04324"/>
    </source>
</evidence>
<dbReference type="Pfam" id="PF01266">
    <property type="entry name" value="DAO"/>
    <property type="match status" value="1"/>
</dbReference>
<dbReference type="Gene3D" id="1.10.10.1100">
    <property type="entry name" value="BFD-like [2Fe-2S]-binding domain"/>
    <property type="match status" value="1"/>
</dbReference>
<sequence length="477" mass="51332">MPYDVAVIGGGVTGAMILRELARYQLKAILLEKEDDVVMGATKANSAIVHAGFDAEPGTKKARFNVEGNALMEQTAKELSVPFERNGSLVLAFTEEDLDTLGALKQRGEQNGVPGLEILTPEQVWEKEPGISREIKGALWAPTGGIVCPYELALGAIENAMDNGAALLTNFPAEETRDNGEFFTIRSGNETVEARFLVNAAGVYADEIARMLGDNSFTITPRRGEYLLLDKTQGKLVKSTIFQPPTKMGKGVLVTPTVDGNLLTGPTSENIEDKEDTSTTAAGLDKVQSLARKSVPGINYRMTITSFTGLRACSSTGDFVIEPSESAPRLIHAAGIESPGLTSAPAIARAVVKHLEEAGLVLAENPEFDPIRKPFPKFREMTEEERAELAAGDPAFGRIVCRCEMITEGEILAAIRRNPPARSVDAVKRRARAGMGRCQGGFCGPQVVEILARELRIPMDEVTKSGGKSKMLTGKTR</sequence>
<dbReference type="Gene3D" id="3.50.50.60">
    <property type="entry name" value="FAD/NAD(P)-binding domain"/>
    <property type="match status" value="1"/>
</dbReference>
<dbReference type="InterPro" id="IPR006076">
    <property type="entry name" value="FAD-dep_OxRdtase"/>
</dbReference>
<reference evidence="3" key="1">
    <citation type="submission" date="2020-10" db="EMBL/GenBank/DDBJ databases">
        <authorList>
            <person name="Gilroy R."/>
        </authorList>
    </citation>
    <scope>NUCLEOTIDE SEQUENCE</scope>
    <source>
        <strain evidence="3">CHK199-13235</strain>
    </source>
</reference>
<accession>A0A9D1FPE2</accession>
<dbReference type="InterPro" id="IPR052745">
    <property type="entry name" value="G3P_Oxidase/Oxidoreductase"/>
</dbReference>
<dbReference type="InterPro" id="IPR007419">
    <property type="entry name" value="BFD-like_2Fe2S-bd_dom"/>
</dbReference>
<dbReference type="PANTHER" id="PTHR42720:SF1">
    <property type="entry name" value="GLYCEROL 3-PHOSPHATE OXIDASE"/>
    <property type="match status" value="1"/>
</dbReference>
<dbReference type="SUPFAM" id="SSF54373">
    <property type="entry name" value="FAD-linked reductases, C-terminal domain"/>
    <property type="match status" value="1"/>
</dbReference>
<organism evidence="3 4">
    <name type="scientific">Candidatus Merdivicinus excrementipullorum</name>
    <dbReference type="NCBI Taxonomy" id="2840867"/>
    <lineage>
        <taxon>Bacteria</taxon>
        <taxon>Bacillati</taxon>
        <taxon>Bacillota</taxon>
        <taxon>Clostridia</taxon>
        <taxon>Eubacteriales</taxon>
        <taxon>Oscillospiraceae</taxon>
        <taxon>Oscillospiraceae incertae sedis</taxon>
        <taxon>Candidatus Merdivicinus</taxon>
    </lineage>
</organism>
<dbReference type="AlphaFoldDB" id="A0A9D1FPE2"/>
<dbReference type="Proteomes" id="UP000824002">
    <property type="component" value="Unassembled WGS sequence"/>
</dbReference>
<feature type="domain" description="BFD-like [2Fe-2S]-binding" evidence="2">
    <location>
        <begin position="399"/>
        <end position="453"/>
    </location>
</feature>
<dbReference type="EMBL" id="DVJP01000080">
    <property type="protein sequence ID" value="HIS77581.1"/>
    <property type="molecule type" value="Genomic_DNA"/>
</dbReference>
<gene>
    <name evidence="3" type="ORF">IAB51_12380</name>
</gene>
<feature type="domain" description="FAD dependent oxidoreductase" evidence="1">
    <location>
        <begin position="4"/>
        <end position="352"/>
    </location>
</feature>
<dbReference type="InterPro" id="IPR036188">
    <property type="entry name" value="FAD/NAD-bd_sf"/>
</dbReference>
<comment type="caution">
    <text evidence="3">The sequence shown here is derived from an EMBL/GenBank/DDBJ whole genome shotgun (WGS) entry which is preliminary data.</text>
</comment>
<dbReference type="Gene3D" id="3.30.9.10">
    <property type="entry name" value="D-Amino Acid Oxidase, subunit A, domain 2"/>
    <property type="match status" value="1"/>
</dbReference>
<dbReference type="SUPFAM" id="SSF51905">
    <property type="entry name" value="FAD/NAD(P)-binding domain"/>
    <property type="match status" value="1"/>
</dbReference>
<dbReference type="CDD" id="cd19946">
    <property type="entry name" value="GlpA-like_Fer2_BFD-like"/>
    <property type="match status" value="1"/>
</dbReference>
<name>A0A9D1FPE2_9FIRM</name>